<dbReference type="EMBL" id="CASHSV030000206">
    <property type="protein sequence ID" value="CAJ2653579.1"/>
    <property type="molecule type" value="Genomic_DNA"/>
</dbReference>
<organism evidence="1 2">
    <name type="scientific">Trifolium pratense</name>
    <name type="common">Red clover</name>
    <dbReference type="NCBI Taxonomy" id="57577"/>
    <lineage>
        <taxon>Eukaryota</taxon>
        <taxon>Viridiplantae</taxon>
        <taxon>Streptophyta</taxon>
        <taxon>Embryophyta</taxon>
        <taxon>Tracheophyta</taxon>
        <taxon>Spermatophyta</taxon>
        <taxon>Magnoliopsida</taxon>
        <taxon>eudicotyledons</taxon>
        <taxon>Gunneridae</taxon>
        <taxon>Pentapetalae</taxon>
        <taxon>rosids</taxon>
        <taxon>fabids</taxon>
        <taxon>Fabales</taxon>
        <taxon>Fabaceae</taxon>
        <taxon>Papilionoideae</taxon>
        <taxon>50 kb inversion clade</taxon>
        <taxon>NPAAA clade</taxon>
        <taxon>Hologalegina</taxon>
        <taxon>IRL clade</taxon>
        <taxon>Trifolieae</taxon>
        <taxon>Trifolium</taxon>
    </lineage>
</organism>
<name>A0ACB0KBU5_TRIPR</name>
<evidence type="ECO:0000313" key="1">
    <source>
        <dbReference type="EMBL" id="CAJ2653579.1"/>
    </source>
</evidence>
<comment type="caution">
    <text evidence="1">The sequence shown here is derived from an EMBL/GenBank/DDBJ whole genome shotgun (WGS) entry which is preliminary data.</text>
</comment>
<dbReference type="Proteomes" id="UP001177021">
    <property type="component" value="Unassembled WGS sequence"/>
</dbReference>
<reference evidence="1" key="1">
    <citation type="submission" date="2023-10" db="EMBL/GenBank/DDBJ databases">
        <authorList>
            <person name="Rodriguez Cubillos JULIANA M."/>
            <person name="De Vega J."/>
        </authorList>
    </citation>
    <scope>NUCLEOTIDE SEQUENCE</scope>
</reference>
<evidence type="ECO:0000313" key="2">
    <source>
        <dbReference type="Proteomes" id="UP001177021"/>
    </source>
</evidence>
<accession>A0ACB0KBU5</accession>
<gene>
    <name evidence="1" type="ORF">MILVUS5_LOCUS20893</name>
</gene>
<protein>
    <submittedName>
        <fullName evidence="1">Uncharacterized protein</fullName>
    </submittedName>
</protein>
<proteinExistence type="predicted"/>
<keyword evidence="2" id="KW-1185">Reference proteome</keyword>
<sequence length="275" mass="31443">MDWIGIKVNFNITPYERQFNACPENIVNVGFLESLLKYTFRDHSLLVEALTHGSYMLPEVPRCYQRLEYLGDSVLDYLITMHLYKEYPGMSPGQLTDMRSASVNNDCYAWCAIKVQLHKHVLHTSQELHKHIVATLDKYDELSSASTFGWESEASFPKVLGDVIESLAGAILVDSGYDKEVVWQSIRPLLEPLVTPDTLTIHPVRELSELCQKMKYTRKKLYQNDNGVTSCRVEVIADGIIHQYEHKGFTNRKTAKRLACKGVLNSLQLKETQDK</sequence>